<evidence type="ECO:0000313" key="1">
    <source>
        <dbReference type="EMBL" id="THC96333.1"/>
    </source>
</evidence>
<sequence length="78" mass="8706">MTSPELLSATQTKALQSSLEELALEFNPDGRFICLSASHWRHPRNWHRLRKIHDTSVDSLTMTWLSLPSTGVSTAGVS</sequence>
<name>A0A4S3JLI6_9EURO</name>
<reference evidence="1 2" key="1">
    <citation type="submission" date="2019-03" db="EMBL/GenBank/DDBJ databases">
        <title>The genome sequence of a newly discovered highly antifungal drug resistant Aspergillus species, Aspergillus tanneri NIH 1004.</title>
        <authorList>
            <person name="Mounaud S."/>
            <person name="Singh I."/>
            <person name="Joardar V."/>
            <person name="Pakala S."/>
            <person name="Pakala S."/>
            <person name="Venepally P."/>
            <person name="Hoover J."/>
            <person name="Nierman W."/>
            <person name="Chung J."/>
            <person name="Losada L."/>
        </authorList>
    </citation>
    <scope>NUCLEOTIDE SEQUENCE [LARGE SCALE GENOMIC DNA]</scope>
    <source>
        <strain evidence="1 2">NIH1004</strain>
    </source>
</reference>
<comment type="caution">
    <text evidence="1">The sequence shown here is derived from an EMBL/GenBank/DDBJ whole genome shotgun (WGS) entry which is preliminary data.</text>
</comment>
<proteinExistence type="predicted"/>
<protein>
    <submittedName>
        <fullName evidence="1">Uncharacterized protein</fullName>
    </submittedName>
</protein>
<dbReference type="Proteomes" id="UP000308092">
    <property type="component" value="Unassembled WGS sequence"/>
</dbReference>
<gene>
    <name evidence="1" type="ORF">EYZ11_004192</name>
</gene>
<accession>A0A4S3JLI6</accession>
<dbReference type="VEuPathDB" id="FungiDB:EYZ11_004192"/>
<evidence type="ECO:0000313" key="2">
    <source>
        <dbReference type="Proteomes" id="UP000308092"/>
    </source>
</evidence>
<dbReference type="EMBL" id="SOSA01000118">
    <property type="protein sequence ID" value="THC96333.1"/>
    <property type="molecule type" value="Genomic_DNA"/>
</dbReference>
<dbReference type="AlphaFoldDB" id="A0A4S3JLI6"/>
<keyword evidence="2" id="KW-1185">Reference proteome</keyword>
<organism evidence="1 2">
    <name type="scientific">Aspergillus tanneri</name>
    <dbReference type="NCBI Taxonomy" id="1220188"/>
    <lineage>
        <taxon>Eukaryota</taxon>
        <taxon>Fungi</taxon>
        <taxon>Dikarya</taxon>
        <taxon>Ascomycota</taxon>
        <taxon>Pezizomycotina</taxon>
        <taxon>Eurotiomycetes</taxon>
        <taxon>Eurotiomycetidae</taxon>
        <taxon>Eurotiales</taxon>
        <taxon>Aspergillaceae</taxon>
        <taxon>Aspergillus</taxon>
        <taxon>Aspergillus subgen. Circumdati</taxon>
    </lineage>
</organism>